<dbReference type="EMBL" id="QXTE01000053">
    <property type="protein sequence ID" value="TFK09397.1"/>
    <property type="molecule type" value="Genomic_DNA"/>
</dbReference>
<organism evidence="2 3">
    <name type="scientific">Platysternon megacephalum</name>
    <name type="common">big-headed turtle</name>
    <dbReference type="NCBI Taxonomy" id="55544"/>
    <lineage>
        <taxon>Eukaryota</taxon>
        <taxon>Metazoa</taxon>
        <taxon>Chordata</taxon>
        <taxon>Craniata</taxon>
        <taxon>Vertebrata</taxon>
        <taxon>Euteleostomi</taxon>
        <taxon>Archelosauria</taxon>
        <taxon>Testudinata</taxon>
        <taxon>Testudines</taxon>
        <taxon>Cryptodira</taxon>
        <taxon>Durocryptodira</taxon>
        <taxon>Testudinoidea</taxon>
        <taxon>Platysternidae</taxon>
        <taxon>Platysternon</taxon>
    </lineage>
</organism>
<accession>A0A4D9EG38</accession>
<keyword evidence="1" id="KW-1133">Transmembrane helix</keyword>
<keyword evidence="1" id="KW-0472">Membrane</keyword>
<keyword evidence="1" id="KW-0812">Transmembrane</keyword>
<feature type="transmembrane region" description="Helical" evidence="1">
    <location>
        <begin position="6"/>
        <end position="30"/>
    </location>
</feature>
<proteinExistence type="predicted"/>
<evidence type="ECO:0000256" key="1">
    <source>
        <dbReference type="SAM" id="Phobius"/>
    </source>
</evidence>
<gene>
    <name evidence="2" type="ORF">DR999_PMT07549</name>
</gene>
<evidence type="ECO:0000313" key="2">
    <source>
        <dbReference type="EMBL" id="TFK09397.1"/>
    </source>
</evidence>
<reference evidence="2 3" key="2">
    <citation type="submission" date="2019-04" db="EMBL/GenBank/DDBJ databases">
        <title>The genome sequence of big-headed turtle.</title>
        <authorList>
            <person name="Gong S."/>
        </authorList>
    </citation>
    <scope>NUCLEOTIDE SEQUENCE [LARGE SCALE GENOMIC DNA]</scope>
    <source>
        <strain evidence="2">DO16091913</strain>
        <tissue evidence="2">Muscle</tissue>
    </source>
</reference>
<evidence type="ECO:0000313" key="3">
    <source>
        <dbReference type="Proteomes" id="UP000297703"/>
    </source>
</evidence>
<dbReference type="AlphaFoldDB" id="A0A4D9EG38"/>
<name>A0A4D9EG38_9SAUR</name>
<reference evidence="2 3" key="1">
    <citation type="submission" date="2019-04" db="EMBL/GenBank/DDBJ databases">
        <title>Draft genome of the big-headed turtle Platysternon megacephalum.</title>
        <authorList>
            <person name="Gong S."/>
        </authorList>
    </citation>
    <scope>NUCLEOTIDE SEQUENCE [LARGE SCALE GENOMIC DNA]</scope>
    <source>
        <strain evidence="2">DO16091913</strain>
        <tissue evidence="2">Muscle</tissue>
    </source>
</reference>
<comment type="caution">
    <text evidence="2">The sequence shown here is derived from an EMBL/GenBank/DDBJ whole genome shotgun (WGS) entry which is preliminary data.</text>
</comment>
<protein>
    <submittedName>
        <fullName evidence="2">Corticosteroid 11-beta-dehydrogenase isozyme 2-like</fullName>
    </submittedName>
</protein>
<keyword evidence="3" id="KW-1185">Reference proteome</keyword>
<sequence length="99" mass="11397">MSPHSSNFYLMFIFFHSVQLSCTGVNYPAYPYKCQIQKRKPLLSCLKMGKDASKIKDKLLNLTQPVSNEFTVHRDNHCPSDGHTTVKMTLLPIRILHVF</sequence>
<dbReference type="Proteomes" id="UP000297703">
    <property type="component" value="Unassembled WGS sequence"/>
</dbReference>